<dbReference type="InterPro" id="IPR036388">
    <property type="entry name" value="WH-like_DNA-bd_sf"/>
</dbReference>
<feature type="domain" description="HTH marR-type" evidence="3">
    <location>
        <begin position="1"/>
        <end position="134"/>
    </location>
</feature>
<evidence type="ECO:0000259" key="4">
    <source>
        <dbReference type="PROSITE" id="PS51186"/>
    </source>
</evidence>
<evidence type="ECO:0000313" key="6">
    <source>
        <dbReference type="Proteomes" id="UP000598996"/>
    </source>
</evidence>
<dbReference type="Pfam" id="PF00583">
    <property type="entry name" value="Acetyltransf_1"/>
    <property type="match status" value="1"/>
</dbReference>
<evidence type="ECO:0000313" key="5">
    <source>
        <dbReference type="EMBL" id="MBL7256550.1"/>
    </source>
</evidence>
<protein>
    <submittedName>
        <fullName evidence="5">MarR family transcriptional regulator</fullName>
    </submittedName>
</protein>
<proteinExistence type="predicted"/>
<dbReference type="SUPFAM" id="SSF55729">
    <property type="entry name" value="Acyl-CoA N-acyltransferases (Nat)"/>
    <property type="match status" value="1"/>
</dbReference>
<dbReference type="InterPro" id="IPR000835">
    <property type="entry name" value="HTH_MarR-typ"/>
</dbReference>
<comment type="caution">
    <text evidence="5">The sequence shown here is derived from an EMBL/GenBank/DDBJ whole genome shotgun (WGS) entry which is preliminary data.</text>
</comment>
<keyword evidence="2" id="KW-0012">Acyltransferase</keyword>
<accession>A0ABS1VPJ5</accession>
<dbReference type="PANTHER" id="PTHR43877">
    <property type="entry name" value="AMINOALKYLPHOSPHONATE N-ACETYLTRANSFERASE-RELATED-RELATED"/>
    <property type="match status" value="1"/>
</dbReference>
<name>A0ABS1VPJ5_9ACTN</name>
<dbReference type="SUPFAM" id="SSF46785">
    <property type="entry name" value="Winged helix' DNA-binding domain"/>
    <property type="match status" value="1"/>
</dbReference>
<feature type="domain" description="N-acetyltransferase" evidence="4">
    <location>
        <begin position="140"/>
        <end position="288"/>
    </location>
</feature>
<dbReference type="SMART" id="SM00347">
    <property type="entry name" value="HTH_MARR"/>
    <property type="match status" value="1"/>
</dbReference>
<organism evidence="5 6">
    <name type="scientific">Paractinoplanes lichenicola</name>
    <dbReference type="NCBI Taxonomy" id="2802976"/>
    <lineage>
        <taxon>Bacteria</taxon>
        <taxon>Bacillati</taxon>
        <taxon>Actinomycetota</taxon>
        <taxon>Actinomycetes</taxon>
        <taxon>Micromonosporales</taxon>
        <taxon>Micromonosporaceae</taxon>
        <taxon>Paractinoplanes</taxon>
    </lineage>
</organism>
<gene>
    <name evidence="5" type="ORF">JKJ07_19835</name>
</gene>
<sequence length="288" mass="31364">MVDQIEQVRDFNRYYTRRLGVLTDHYLGQGRPLGEARLLFEIGAGADLRTLRTRLGLDSGYLSRLLRSLGGQGLVTVGPSPADGRVRIATLTEAGRRERDDLEARSRESVAALLGPLTAAQREQLIEAQGRVRRLLRLAAVTVDAVPDDDPDVRGCLTAYGKELGLRFPEGYDPAALTAPGTLASGTMLLAREEGRPVGCGLWILSGSFAEIRHLWVSPAARGYGLGARLLRELEQDAAAHGVTTLRLGTHTALTEAIALYRRAGYREIPSYDASPYNQLSFEKGLVL</sequence>
<dbReference type="InterPro" id="IPR036390">
    <property type="entry name" value="WH_DNA-bd_sf"/>
</dbReference>
<dbReference type="InterPro" id="IPR000182">
    <property type="entry name" value="GNAT_dom"/>
</dbReference>
<dbReference type="CDD" id="cd04301">
    <property type="entry name" value="NAT_SF"/>
    <property type="match status" value="1"/>
</dbReference>
<dbReference type="PANTHER" id="PTHR43877:SF2">
    <property type="entry name" value="AMINOALKYLPHOSPHONATE N-ACETYLTRANSFERASE-RELATED"/>
    <property type="match status" value="1"/>
</dbReference>
<dbReference type="PROSITE" id="PS50995">
    <property type="entry name" value="HTH_MARR_2"/>
    <property type="match status" value="1"/>
</dbReference>
<keyword evidence="6" id="KW-1185">Reference proteome</keyword>
<dbReference type="Gene3D" id="1.10.10.10">
    <property type="entry name" value="Winged helix-like DNA-binding domain superfamily/Winged helix DNA-binding domain"/>
    <property type="match status" value="1"/>
</dbReference>
<evidence type="ECO:0000256" key="2">
    <source>
        <dbReference type="ARBA" id="ARBA00023315"/>
    </source>
</evidence>
<evidence type="ECO:0000256" key="1">
    <source>
        <dbReference type="ARBA" id="ARBA00022679"/>
    </source>
</evidence>
<dbReference type="Proteomes" id="UP000598996">
    <property type="component" value="Unassembled WGS sequence"/>
</dbReference>
<dbReference type="EMBL" id="JAENHO010000005">
    <property type="protein sequence ID" value="MBL7256550.1"/>
    <property type="molecule type" value="Genomic_DNA"/>
</dbReference>
<dbReference type="PROSITE" id="PS51186">
    <property type="entry name" value="GNAT"/>
    <property type="match status" value="1"/>
</dbReference>
<dbReference type="Pfam" id="PF12802">
    <property type="entry name" value="MarR_2"/>
    <property type="match status" value="1"/>
</dbReference>
<reference evidence="5 6" key="1">
    <citation type="submission" date="2021-01" db="EMBL/GenBank/DDBJ databases">
        <title>Actinoplanes sp. nov. LDG1-01 isolated from lichen.</title>
        <authorList>
            <person name="Saeng-In P."/>
            <person name="Phongsopitanun W."/>
            <person name="Kanchanasin P."/>
            <person name="Yuki M."/>
            <person name="Kudo T."/>
            <person name="Ohkuma M."/>
            <person name="Tanasupawat S."/>
        </authorList>
    </citation>
    <scope>NUCLEOTIDE SEQUENCE [LARGE SCALE GENOMIC DNA]</scope>
    <source>
        <strain evidence="5 6">LDG1-01</strain>
    </source>
</reference>
<dbReference type="InterPro" id="IPR016181">
    <property type="entry name" value="Acyl_CoA_acyltransferase"/>
</dbReference>
<keyword evidence="1" id="KW-0808">Transferase</keyword>
<dbReference type="InterPro" id="IPR050832">
    <property type="entry name" value="Bact_Acetyltransf"/>
</dbReference>
<evidence type="ECO:0000259" key="3">
    <source>
        <dbReference type="PROSITE" id="PS50995"/>
    </source>
</evidence>
<dbReference type="Gene3D" id="3.40.630.30">
    <property type="match status" value="1"/>
</dbReference>